<evidence type="ECO:0000313" key="3">
    <source>
        <dbReference type="Proteomes" id="UP000277437"/>
    </source>
</evidence>
<gene>
    <name evidence="2" type="ORF">NCTC7357_00960</name>
</gene>
<proteinExistence type="predicted"/>
<protein>
    <recommendedName>
        <fullName evidence="1">Contractile injection system tube protein N-terminal domain-containing protein</fullName>
    </recommendedName>
</protein>
<dbReference type="Proteomes" id="UP000277437">
    <property type="component" value="Chromosome"/>
</dbReference>
<feature type="domain" description="Contractile injection system tube protein N-terminal" evidence="1">
    <location>
        <begin position="8"/>
        <end position="162"/>
    </location>
</feature>
<dbReference type="RefSeq" id="WP_124324749.1">
    <property type="nucleotide sequence ID" value="NZ_CP118137.1"/>
</dbReference>
<reference evidence="2 3" key="1">
    <citation type="submission" date="2018-12" db="EMBL/GenBank/DDBJ databases">
        <authorList>
            <consortium name="Pathogen Informatics"/>
        </authorList>
    </citation>
    <scope>NUCLEOTIDE SEQUENCE [LARGE SCALE GENOMIC DNA]</scope>
    <source>
        <strain evidence="2 3">NCTC7357</strain>
    </source>
</reference>
<accession>A0AAX3FPR2</accession>
<dbReference type="AlphaFoldDB" id="A0AAX3FPR2"/>
<evidence type="ECO:0000259" key="1">
    <source>
        <dbReference type="Pfam" id="PF19266"/>
    </source>
</evidence>
<dbReference type="EMBL" id="LR134334">
    <property type="protein sequence ID" value="VEF72724.1"/>
    <property type="molecule type" value="Genomic_DNA"/>
</dbReference>
<name>A0AAX3FPR2_9PSED</name>
<dbReference type="Pfam" id="PF19266">
    <property type="entry name" value="CIS_tube"/>
    <property type="match status" value="1"/>
</dbReference>
<dbReference type="InterPro" id="IPR045361">
    <property type="entry name" value="CIS_tube_prot_N"/>
</dbReference>
<organism evidence="2 3">
    <name type="scientific">Pseudomonas chlororaphis</name>
    <dbReference type="NCBI Taxonomy" id="587753"/>
    <lineage>
        <taxon>Bacteria</taxon>
        <taxon>Pseudomonadati</taxon>
        <taxon>Pseudomonadota</taxon>
        <taxon>Gammaproteobacteria</taxon>
        <taxon>Pseudomonadales</taxon>
        <taxon>Pseudomonadaceae</taxon>
        <taxon>Pseudomonas</taxon>
    </lineage>
</organism>
<evidence type="ECO:0000313" key="2">
    <source>
        <dbReference type="EMBL" id="VEF72724.1"/>
    </source>
</evidence>
<sequence>MGLLDVGLAKLTITAFSDREMKRKVGEIKAMYNPASIQLSYRTDFTEDLFINRNANISKYQKARPGGLNLELLFDARLPGNSVSLDNQLANLRALCCEVDSNNNEPRFLQVKWGKMSWNGNGYFAGRMANLVLGYTLFDRDATPLRAKANLSLTAEESLEAQQLSFNPSNTDMNIVTVPDVSPLALIAAASAVDYLALAVTNDLDNLDDAQPGGTLVVNRGEAS</sequence>